<evidence type="ECO:0000256" key="1">
    <source>
        <dbReference type="SAM" id="SignalP"/>
    </source>
</evidence>
<reference evidence="2 3" key="1">
    <citation type="submission" date="2018-07" db="EMBL/GenBank/DDBJ databases">
        <authorList>
            <person name="Peeters C."/>
        </authorList>
    </citation>
    <scope>NUCLEOTIDE SEQUENCE [LARGE SCALE GENOMIC DNA]</scope>
    <source>
        <strain evidence="2 3">LMG 30378</strain>
    </source>
</reference>
<protein>
    <submittedName>
        <fullName evidence="2">Uncharacterized protein</fullName>
    </submittedName>
</protein>
<name>A0A446CZI5_9BURK</name>
<feature type="chain" id="PRO_5019524530" evidence="1">
    <location>
        <begin position="22"/>
        <end position="248"/>
    </location>
</feature>
<sequence>MNMNAIFGSAMFLLAAPLAMAEAYPYSEFVQNAGLHKGYALACGLEQAQIAAYENSVKTYTANNWPEDYARDFQSKYESAAAKAKNDRKRSLDEVFCRGIQLTLSFGADHPASSLTHEFLARHDRSVEFDAKSKKTAQEAAALRRQQRVEAAKDVRKLVSTNGARVCRQDTGKRRDVVGTSFGQPLYGRSVEETFQITGFTEGVNGDRIKVMVSSIRIASTGRYIETLPPDYTKGIHVWQDFFSWAPC</sequence>
<evidence type="ECO:0000313" key="3">
    <source>
        <dbReference type="Proteomes" id="UP000289465"/>
    </source>
</evidence>
<keyword evidence="1" id="KW-0732">Signal</keyword>
<feature type="signal peptide" evidence="1">
    <location>
        <begin position="1"/>
        <end position="21"/>
    </location>
</feature>
<dbReference type="RefSeq" id="WP_129245901.1">
    <property type="nucleotide sequence ID" value="NZ_UFQC01000047.1"/>
</dbReference>
<proteinExistence type="predicted"/>
<evidence type="ECO:0000313" key="2">
    <source>
        <dbReference type="EMBL" id="SSW73205.1"/>
    </source>
</evidence>
<accession>A0A446CZI5</accession>
<dbReference type="EMBL" id="UFQC01000047">
    <property type="protein sequence ID" value="SSW73205.1"/>
    <property type="molecule type" value="Genomic_DNA"/>
</dbReference>
<organism evidence="2 3">
    <name type="scientific">Achromobacter veterisilvae</name>
    <dbReference type="NCBI Taxonomy" id="2069367"/>
    <lineage>
        <taxon>Bacteria</taxon>
        <taxon>Pseudomonadati</taxon>
        <taxon>Pseudomonadota</taxon>
        <taxon>Betaproteobacteria</taxon>
        <taxon>Burkholderiales</taxon>
        <taxon>Alcaligenaceae</taxon>
        <taxon>Achromobacter</taxon>
    </lineage>
</organism>
<dbReference type="Proteomes" id="UP000289465">
    <property type="component" value="Unassembled WGS sequence"/>
</dbReference>
<gene>
    <name evidence="2" type="ORF">AVE30378_05577</name>
</gene>
<dbReference type="AlphaFoldDB" id="A0A446CZI5"/>